<protein>
    <recommendedName>
        <fullName evidence="7">Cell division protein ZapE</fullName>
    </recommendedName>
</protein>
<dbReference type="InterPro" id="IPR005654">
    <property type="entry name" value="ATPase_AFG1-like"/>
</dbReference>
<sequence>MGHAIATARQRQQYLDRELGQPPPAPTAPKGLLIWGSVGSGKSLLMQLFYDMVEHAKLVPLRRRMHFNAAMLEAALRTSAAKTTCAAAP</sequence>
<reference evidence="5 6" key="1">
    <citation type="journal article" date="2024" name="Nat. Commun.">
        <title>Phylogenomics reveals the evolutionary origins of lichenization in chlorophyte algae.</title>
        <authorList>
            <person name="Puginier C."/>
            <person name="Libourel C."/>
            <person name="Otte J."/>
            <person name="Skaloud P."/>
            <person name="Haon M."/>
            <person name="Grisel S."/>
            <person name="Petersen M."/>
            <person name="Berrin J.G."/>
            <person name="Delaux P.M."/>
            <person name="Dal Grande F."/>
            <person name="Keller J."/>
        </authorList>
    </citation>
    <scope>NUCLEOTIDE SEQUENCE [LARGE SCALE GENOMIC DNA]</scope>
    <source>
        <strain evidence="5 6">SAG 2036</strain>
    </source>
</reference>
<keyword evidence="6" id="KW-1185">Reference proteome</keyword>
<dbReference type="Gene3D" id="3.40.50.300">
    <property type="entry name" value="P-loop containing nucleotide triphosphate hydrolases"/>
    <property type="match status" value="1"/>
</dbReference>
<dbReference type="GO" id="GO:0005524">
    <property type="term" value="F:ATP binding"/>
    <property type="evidence" value="ECO:0007669"/>
    <property type="project" value="UniProtKB-KW"/>
</dbReference>
<evidence type="ECO:0008006" key="7">
    <source>
        <dbReference type="Google" id="ProtNLM"/>
    </source>
</evidence>
<proteinExistence type="inferred from homology"/>
<dbReference type="GO" id="GO:0005739">
    <property type="term" value="C:mitochondrion"/>
    <property type="evidence" value="ECO:0007669"/>
    <property type="project" value="TreeGrafter"/>
</dbReference>
<dbReference type="Pfam" id="PF03969">
    <property type="entry name" value="AFG1_ATPase"/>
    <property type="match status" value="1"/>
</dbReference>
<comment type="similarity">
    <text evidence="1">Belongs to the AFG1 ATPase family.</text>
</comment>
<accession>A0AAW1PJR1</accession>
<dbReference type="PANTHER" id="PTHR12169">
    <property type="entry name" value="ATPASE N2B"/>
    <property type="match status" value="1"/>
</dbReference>
<dbReference type="GO" id="GO:0016887">
    <property type="term" value="F:ATP hydrolysis activity"/>
    <property type="evidence" value="ECO:0007669"/>
    <property type="project" value="InterPro"/>
</dbReference>
<evidence type="ECO:0000313" key="6">
    <source>
        <dbReference type="Proteomes" id="UP001465755"/>
    </source>
</evidence>
<evidence type="ECO:0000256" key="4">
    <source>
        <dbReference type="SAM" id="MobiDB-lite"/>
    </source>
</evidence>
<dbReference type="PANTHER" id="PTHR12169:SF6">
    <property type="entry name" value="AFG1-LIKE ATPASE"/>
    <property type="match status" value="1"/>
</dbReference>
<organism evidence="5 6">
    <name type="scientific">Symbiochloris irregularis</name>
    <dbReference type="NCBI Taxonomy" id="706552"/>
    <lineage>
        <taxon>Eukaryota</taxon>
        <taxon>Viridiplantae</taxon>
        <taxon>Chlorophyta</taxon>
        <taxon>core chlorophytes</taxon>
        <taxon>Trebouxiophyceae</taxon>
        <taxon>Trebouxiales</taxon>
        <taxon>Trebouxiaceae</taxon>
        <taxon>Symbiochloris</taxon>
    </lineage>
</organism>
<evidence type="ECO:0000313" key="5">
    <source>
        <dbReference type="EMBL" id="KAK9808343.1"/>
    </source>
</evidence>
<name>A0AAW1PJR1_9CHLO</name>
<dbReference type="InterPro" id="IPR027417">
    <property type="entry name" value="P-loop_NTPase"/>
</dbReference>
<evidence type="ECO:0000256" key="1">
    <source>
        <dbReference type="ARBA" id="ARBA00010322"/>
    </source>
</evidence>
<feature type="region of interest" description="Disordered" evidence="4">
    <location>
        <begin position="1"/>
        <end position="26"/>
    </location>
</feature>
<dbReference type="Proteomes" id="UP001465755">
    <property type="component" value="Unassembled WGS sequence"/>
</dbReference>
<evidence type="ECO:0000256" key="2">
    <source>
        <dbReference type="ARBA" id="ARBA00022741"/>
    </source>
</evidence>
<dbReference type="EMBL" id="JALJOQ010000024">
    <property type="protein sequence ID" value="KAK9808343.1"/>
    <property type="molecule type" value="Genomic_DNA"/>
</dbReference>
<gene>
    <name evidence="5" type="ORF">WJX73_003940</name>
</gene>
<keyword evidence="3" id="KW-0067">ATP-binding</keyword>
<comment type="caution">
    <text evidence="5">The sequence shown here is derived from an EMBL/GenBank/DDBJ whole genome shotgun (WGS) entry which is preliminary data.</text>
</comment>
<evidence type="ECO:0000256" key="3">
    <source>
        <dbReference type="ARBA" id="ARBA00022840"/>
    </source>
</evidence>
<dbReference type="AlphaFoldDB" id="A0AAW1PJR1"/>
<keyword evidence="2" id="KW-0547">Nucleotide-binding</keyword>